<sequence length="109" mass="12390">MSPAWMCIKRCLTRSLPSRTVSEILLWSLESLSWNLQFDFSADRVLCKMKLVPRNTGPFTLPQSATPPFGHFWGPTCDLTWLPLGIVVLKSSIYDMTELVIIASSWRSL</sequence>
<dbReference type="Gramene" id="Pp3c17_4139V3.1">
    <property type="protein sequence ID" value="PAC:32907279.CDS.1"/>
    <property type="gene ID" value="Pp3c17_4139"/>
</dbReference>
<accession>A0A2K1J2M6</accession>
<dbReference type="Proteomes" id="UP000006727">
    <property type="component" value="Chromosome 17"/>
</dbReference>
<proteinExistence type="predicted"/>
<protein>
    <submittedName>
        <fullName evidence="1 2">Uncharacterized protein</fullName>
    </submittedName>
</protein>
<gene>
    <name evidence="1" type="ORF">PHYPA_021629</name>
</gene>
<evidence type="ECO:0000313" key="2">
    <source>
        <dbReference type="EnsemblPlants" id="PAC:32907279.CDS.1"/>
    </source>
</evidence>
<dbReference type="EnsemblPlants" id="Pp3c17_4139V3.1">
    <property type="protein sequence ID" value="PAC:32907279.CDS.1"/>
    <property type="gene ID" value="Pp3c17_4139"/>
</dbReference>
<keyword evidence="3" id="KW-1185">Reference proteome</keyword>
<dbReference type="EMBL" id="ABEU02000017">
    <property type="protein sequence ID" value="PNR35779.1"/>
    <property type="molecule type" value="Genomic_DNA"/>
</dbReference>
<reference evidence="1 3" key="2">
    <citation type="journal article" date="2018" name="Plant J.">
        <title>The Physcomitrella patens chromosome-scale assembly reveals moss genome structure and evolution.</title>
        <authorList>
            <person name="Lang D."/>
            <person name="Ullrich K.K."/>
            <person name="Murat F."/>
            <person name="Fuchs J."/>
            <person name="Jenkins J."/>
            <person name="Haas F.B."/>
            <person name="Piednoel M."/>
            <person name="Gundlach H."/>
            <person name="Van Bel M."/>
            <person name="Meyberg R."/>
            <person name="Vives C."/>
            <person name="Morata J."/>
            <person name="Symeonidi A."/>
            <person name="Hiss M."/>
            <person name="Muchero W."/>
            <person name="Kamisugi Y."/>
            <person name="Saleh O."/>
            <person name="Blanc G."/>
            <person name="Decker E.L."/>
            <person name="van Gessel N."/>
            <person name="Grimwood J."/>
            <person name="Hayes R.D."/>
            <person name="Graham S.W."/>
            <person name="Gunter L.E."/>
            <person name="McDaniel S.F."/>
            <person name="Hoernstein S.N.W."/>
            <person name="Larsson A."/>
            <person name="Li F.W."/>
            <person name="Perroud P.F."/>
            <person name="Phillips J."/>
            <person name="Ranjan P."/>
            <person name="Rokshar D.S."/>
            <person name="Rothfels C.J."/>
            <person name="Schneider L."/>
            <person name="Shu S."/>
            <person name="Stevenson D.W."/>
            <person name="Thummler F."/>
            <person name="Tillich M."/>
            <person name="Villarreal Aguilar J.C."/>
            <person name="Widiez T."/>
            <person name="Wong G.K."/>
            <person name="Wymore A."/>
            <person name="Zhang Y."/>
            <person name="Zimmer A.D."/>
            <person name="Quatrano R.S."/>
            <person name="Mayer K.F.X."/>
            <person name="Goodstein D."/>
            <person name="Casacuberta J.M."/>
            <person name="Vandepoele K."/>
            <person name="Reski R."/>
            <person name="Cuming A.C."/>
            <person name="Tuskan G.A."/>
            <person name="Maumus F."/>
            <person name="Salse J."/>
            <person name="Schmutz J."/>
            <person name="Rensing S.A."/>
        </authorList>
    </citation>
    <scope>NUCLEOTIDE SEQUENCE [LARGE SCALE GENOMIC DNA]</scope>
    <source>
        <strain evidence="2 3">cv. Gransden 2004</strain>
    </source>
</reference>
<evidence type="ECO:0000313" key="3">
    <source>
        <dbReference type="Proteomes" id="UP000006727"/>
    </source>
</evidence>
<dbReference type="AlphaFoldDB" id="A0A2K1J2M6"/>
<reference evidence="2" key="3">
    <citation type="submission" date="2020-12" db="UniProtKB">
        <authorList>
            <consortium name="EnsemblPlants"/>
        </authorList>
    </citation>
    <scope>IDENTIFICATION</scope>
</reference>
<dbReference type="InParanoid" id="A0A2K1J2M6"/>
<evidence type="ECO:0000313" key="1">
    <source>
        <dbReference type="EMBL" id="PNR35779.1"/>
    </source>
</evidence>
<organism evidence="1">
    <name type="scientific">Physcomitrium patens</name>
    <name type="common">Spreading-leaved earth moss</name>
    <name type="synonym">Physcomitrella patens</name>
    <dbReference type="NCBI Taxonomy" id="3218"/>
    <lineage>
        <taxon>Eukaryota</taxon>
        <taxon>Viridiplantae</taxon>
        <taxon>Streptophyta</taxon>
        <taxon>Embryophyta</taxon>
        <taxon>Bryophyta</taxon>
        <taxon>Bryophytina</taxon>
        <taxon>Bryopsida</taxon>
        <taxon>Funariidae</taxon>
        <taxon>Funariales</taxon>
        <taxon>Funariaceae</taxon>
        <taxon>Physcomitrium</taxon>
    </lineage>
</organism>
<name>A0A2K1J2M6_PHYPA</name>
<reference evidence="1 3" key="1">
    <citation type="journal article" date="2008" name="Science">
        <title>The Physcomitrella genome reveals evolutionary insights into the conquest of land by plants.</title>
        <authorList>
            <person name="Rensing S."/>
            <person name="Lang D."/>
            <person name="Zimmer A."/>
            <person name="Terry A."/>
            <person name="Salamov A."/>
            <person name="Shapiro H."/>
            <person name="Nishiyama T."/>
            <person name="Perroud P.-F."/>
            <person name="Lindquist E."/>
            <person name="Kamisugi Y."/>
            <person name="Tanahashi T."/>
            <person name="Sakakibara K."/>
            <person name="Fujita T."/>
            <person name="Oishi K."/>
            <person name="Shin-I T."/>
            <person name="Kuroki Y."/>
            <person name="Toyoda A."/>
            <person name="Suzuki Y."/>
            <person name="Hashimoto A."/>
            <person name="Yamaguchi K."/>
            <person name="Sugano A."/>
            <person name="Kohara Y."/>
            <person name="Fujiyama A."/>
            <person name="Anterola A."/>
            <person name="Aoki S."/>
            <person name="Ashton N."/>
            <person name="Barbazuk W.B."/>
            <person name="Barker E."/>
            <person name="Bennetzen J."/>
            <person name="Bezanilla M."/>
            <person name="Blankenship R."/>
            <person name="Cho S.H."/>
            <person name="Dutcher S."/>
            <person name="Estelle M."/>
            <person name="Fawcett J.A."/>
            <person name="Gundlach H."/>
            <person name="Hanada K."/>
            <person name="Heyl A."/>
            <person name="Hicks K.A."/>
            <person name="Hugh J."/>
            <person name="Lohr M."/>
            <person name="Mayer K."/>
            <person name="Melkozernov A."/>
            <person name="Murata T."/>
            <person name="Nelson D."/>
            <person name="Pils B."/>
            <person name="Prigge M."/>
            <person name="Reiss B."/>
            <person name="Renner T."/>
            <person name="Rombauts S."/>
            <person name="Rushton P."/>
            <person name="Sanderfoot A."/>
            <person name="Schween G."/>
            <person name="Shiu S.-H."/>
            <person name="Stueber K."/>
            <person name="Theodoulou F.L."/>
            <person name="Tu H."/>
            <person name="Van de Peer Y."/>
            <person name="Verrier P.J."/>
            <person name="Waters E."/>
            <person name="Wood A."/>
            <person name="Yang L."/>
            <person name="Cove D."/>
            <person name="Cuming A."/>
            <person name="Hasebe M."/>
            <person name="Lucas S."/>
            <person name="Mishler D.B."/>
            <person name="Reski R."/>
            <person name="Grigoriev I."/>
            <person name="Quatrano R.S."/>
            <person name="Boore J.L."/>
        </authorList>
    </citation>
    <scope>NUCLEOTIDE SEQUENCE [LARGE SCALE GENOMIC DNA]</scope>
    <source>
        <strain evidence="2 3">cv. Gransden 2004</strain>
    </source>
</reference>